<evidence type="ECO:0000313" key="2">
    <source>
        <dbReference type="EMBL" id="CEM50102.1"/>
    </source>
</evidence>
<reference evidence="2" key="1">
    <citation type="submission" date="2014-11" db="EMBL/GenBank/DDBJ databases">
        <authorList>
            <person name="Otto D Thomas"/>
            <person name="Naeem Raeece"/>
        </authorList>
    </citation>
    <scope>NUCLEOTIDE SEQUENCE</scope>
</reference>
<gene>
    <name evidence="2" type="ORF">Cvel_9802</name>
</gene>
<proteinExistence type="predicted"/>
<protein>
    <submittedName>
        <fullName evidence="2">Uncharacterized protein</fullName>
    </submittedName>
</protein>
<feature type="region of interest" description="Disordered" evidence="1">
    <location>
        <begin position="1"/>
        <end position="22"/>
    </location>
</feature>
<evidence type="ECO:0000256" key="1">
    <source>
        <dbReference type="SAM" id="MobiDB-lite"/>
    </source>
</evidence>
<name>A0A0G4HZT9_9ALVE</name>
<sequence length="170" mass="18782">MGKREQPRETTGGSGGFNAAGPQLDIEVDDSRSHIQLTPDCPSEKVAIGFADRFSGVGDGSATESAAINRLDVRIESASGPFVYRLTHFIPPVGDSFHGFILNQDISAEDATQFFNLVFQDDEGLGVPRIIIFFFKWMTFAFFSVRGASSRPLQSQHHQKGCRTFHRCPR</sequence>
<organism evidence="2">
    <name type="scientific">Chromera velia CCMP2878</name>
    <dbReference type="NCBI Taxonomy" id="1169474"/>
    <lineage>
        <taxon>Eukaryota</taxon>
        <taxon>Sar</taxon>
        <taxon>Alveolata</taxon>
        <taxon>Colpodellida</taxon>
        <taxon>Chromeraceae</taxon>
        <taxon>Chromera</taxon>
    </lineage>
</organism>
<dbReference type="VEuPathDB" id="CryptoDB:Cvel_9802"/>
<dbReference type="EMBL" id="CDMZ01004554">
    <property type="protein sequence ID" value="CEM50102.1"/>
    <property type="molecule type" value="Genomic_DNA"/>
</dbReference>
<accession>A0A0G4HZT9</accession>
<dbReference type="AlphaFoldDB" id="A0A0G4HZT9"/>